<evidence type="ECO:0000256" key="1">
    <source>
        <dbReference type="SAM" id="MobiDB-lite"/>
    </source>
</evidence>
<evidence type="ECO:0000313" key="2">
    <source>
        <dbReference type="EMBL" id="KEH22667.1"/>
    </source>
</evidence>
<gene>
    <name evidence="2" type="ordered locus">MTR_7g056383</name>
</gene>
<dbReference type="EMBL" id="CM001223">
    <property type="protein sequence ID" value="KEH22667.1"/>
    <property type="molecule type" value="Genomic_DNA"/>
</dbReference>
<keyword evidence="4" id="KW-1185">Reference proteome</keyword>
<dbReference type="Proteomes" id="UP000002051">
    <property type="component" value="Unassembled WGS sequence"/>
</dbReference>
<proteinExistence type="predicted"/>
<feature type="compositionally biased region" description="Basic and acidic residues" evidence="1">
    <location>
        <begin position="70"/>
        <end position="79"/>
    </location>
</feature>
<evidence type="ECO:0000313" key="4">
    <source>
        <dbReference type="Proteomes" id="UP000002051"/>
    </source>
</evidence>
<dbReference type="AlphaFoldDB" id="A0A072TYZ9"/>
<accession>A0A072TYZ9</accession>
<organism evidence="2 4">
    <name type="scientific">Medicago truncatula</name>
    <name type="common">Barrel medic</name>
    <name type="synonym">Medicago tribuloides</name>
    <dbReference type="NCBI Taxonomy" id="3880"/>
    <lineage>
        <taxon>Eukaryota</taxon>
        <taxon>Viridiplantae</taxon>
        <taxon>Streptophyta</taxon>
        <taxon>Embryophyta</taxon>
        <taxon>Tracheophyta</taxon>
        <taxon>Spermatophyta</taxon>
        <taxon>Magnoliopsida</taxon>
        <taxon>eudicotyledons</taxon>
        <taxon>Gunneridae</taxon>
        <taxon>Pentapetalae</taxon>
        <taxon>rosids</taxon>
        <taxon>fabids</taxon>
        <taxon>Fabales</taxon>
        <taxon>Fabaceae</taxon>
        <taxon>Papilionoideae</taxon>
        <taxon>50 kb inversion clade</taxon>
        <taxon>NPAAA clade</taxon>
        <taxon>Hologalegina</taxon>
        <taxon>IRL clade</taxon>
        <taxon>Trifolieae</taxon>
        <taxon>Medicago</taxon>
    </lineage>
</organism>
<evidence type="ECO:0000313" key="3">
    <source>
        <dbReference type="EnsemblPlants" id="KEH22667"/>
    </source>
</evidence>
<reference evidence="2 4" key="1">
    <citation type="journal article" date="2011" name="Nature">
        <title>The Medicago genome provides insight into the evolution of rhizobial symbioses.</title>
        <authorList>
            <person name="Young N.D."/>
            <person name="Debelle F."/>
            <person name="Oldroyd G.E."/>
            <person name="Geurts R."/>
            <person name="Cannon S.B."/>
            <person name="Udvardi M.K."/>
            <person name="Benedito V.A."/>
            <person name="Mayer K.F."/>
            <person name="Gouzy J."/>
            <person name="Schoof H."/>
            <person name="Van de Peer Y."/>
            <person name="Proost S."/>
            <person name="Cook D.R."/>
            <person name="Meyers B.C."/>
            <person name="Spannagl M."/>
            <person name="Cheung F."/>
            <person name="De Mita S."/>
            <person name="Krishnakumar V."/>
            <person name="Gundlach H."/>
            <person name="Zhou S."/>
            <person name="Mudge J."/>
            <person name="Bharti A.K."/>
            <person name="Murray J.D."/>
            <person name="Naoumkina M.A."/>
            <person name="Rosen B."/>
            <person name="Silverstein K.A."/>
            <person name="Tang H."/>
            <person name="Rombauts S."/>
            <person name="Zhao P.X."/>
            <person name="Zhou P."/>
            <person name="Barbe V."/>
            <person name="Bardou P."/>
            <person name="Bechner M."/>
            <person name="Bellec A."/>
            <person name="Berger A."/>
            <person name="Berges H."/>
            <person name="Bidwell S."/>
            <person name="Bisseling T."/>
            <person name="Choisne N."/>
            <person name="Couloux A."/>
            <person name="Denny R."/>
            <person name="Deshpande S."/>
            <person name="Dai X."/>
            <person name="Doyle J.J."/>
            <person name="Dudez A.M."/>
            <person name="Farmer A.D."/>
            <person name="Fouteau S."/>
            <person name="Franken C."/>
            <person name="Gibelin C."/>
            <person name="Gish J."/>
            <person name="Goldstein S."/>
            <person name="Gonzalez A.J."/>
            <person name="Green P.J."/>
            <person name="Hallab A."/>
            <person name="Hartog M."/>
            <person name="Hua A."/>
            <person name="Humphray S.J."/>
            <person name="Jeong D.H."/>
            <person name="Jing Y."/>
            <person name="Jocker A."/>
            <person name="Kenton S.M."/>
            <person name="Kim D.J."/>
            <person name="Klee K."/>
            <person name="Lai H."/>
            <person name="Lang C."/>
            <person name="Lin S."/>
            <person name="Macmil S.L."/>
            <person name="Magdelenat G."/>
            <person name="Matthews L."/>
            <person name="McCorrison J."/>
            <person name="Monaghan E.L."/>
            <person name="Mun J.H."/>
            <person name="Najar F.Z."/>
            <person name="Nicholson C."/>
            <person name="Noirot C."/>
            <person name="O'Bleness M."/>
            <person name="Paule C.R."/>
            <person name="Poulain J."/>
            <person name="Prion F."/>
            <person name="Qin B."/>
            <person name="Qu C."/>
            <person name="Retzel E.F."/>
            <person name="Riddle C."/>
            <person name="Sallet E."/>
            <person name="Samain S."/>
            <person name="Samson N."/>
            <person name="Sanders I."/>
            <person name="Saurat O."/>
            <person name="Scarpelli C."/>
            <person name="Schiex T."/>
            <person name="Segurens B."/>
            <person name="Severin A.J."/>
            <person name="Sherrier D.J."/>
            <person name="Shi R."/>
            <person name="Sims S."/>
            <person name="Singer S.R."/>
            <person name="Sinharoy S."/>
            <person name="Sterck L."/>
            <person name="Viollet A."/>
            <person name="Wang B.B."/>
            <person name="Wang K."/>
            <person name="Wang M."/>
            <person name="Wang X."/>
            <person name="Warfsmann J."/>
            <person name="Weissenbach J."/>
            <person name="White D.D."/>
            <person name="White J.D."/>
            <person name="Wiley G.B."/>
            <person name="Wincker P."/>
            <person name="Xing Y."/>
            <person name="Yang L."/>
            <person name="Yao Z."/>
            <person name="Ying F."/>
            <person name="Zhai J."/>
            <person name="Zhou L."/>
            <person name="Zuber A."/>
            <person name="Denarie J."/>
            <person name="Dixon R.A."/>
            <person name="May G.D."/>
            <person name="Schwartz D.C."/>
            <person name="Rogers J."/>
            <person name="Quetier F."/>
            <person name="Town C.D."/>
            <person name="Roe B.A."/>
        </authorList>
    </citation>
    <scope>NUCLEOTIDE SEQUENCE [LARGE SCALE GENOMIC DNA]</scope>
    <source>
        <strain evidence="2">A17</strain>
        <strain evidence="3 4">cv. Jemalong A17</strain>
    </source>
</reference>
<feature type="region of interest" description="Disordered" evidence="1">
    <location>
        <begin position="56"/>
        <end position="79"/>
    </location>
</feature>
<reference evidence="2 4" key="2">
    <citation type="journal article" date="2014" name="BMC Genomics">
        <title>An improved genome release (version Mt4.0) for the model legume Medicago truncatula.</title>
        <authorList>
            <person name="Tang H."/>
            <person name="Krishnakumar V."/>
            <person name="Bidwell S."/>
            <person name="Rosen B."/>
            <person name="Chan A."/>
            <person name="Zhou S."/>
            <person name="Gentzbittel L."/>
            <person name="Childs K.L."/>
            <person name="Yandell M."/>
            <person name="Gundlach H."/>
            <person name="Mayer K.F."/>
            <person name="Schwartz D.C."/>
            <person name="Town C.D."/>
        </authorList>
    </citation>
    <scope>GENOME REANNOTATION</scope>
    <source>
        <strain evidence="2">A17</strain>
        <strain evidence="3 4">cv. Jemalong A17</strain>
    </source>
</reference>
<dbReference type="EnsemblPlants" id="KEH22667">
    <property type="protein sequence ID" value="KEH22667"/>
    <property type="gene ID" value="MTR_7g056383"/>
</dbReference>
<reference evidence="3" key="3">
    <citation type="submission" date="2015-04" db="UniProtKB">
        <authorList>
            <consortium name="EnsemblPlants"/>
        </authorList>
    </citation>
    <scope>IDENTIFICATION</scope>
    <source>
        <strain evidence="3">cv. Jemalong A17</strain>
    </source>
</reference>
<name>A0A072TYZ9_MEDTR</name>
<dbReference type="HOGENOM" id="CLU_2609695_0_0_1"/>
<sequence>MPLSHQHMIKYMTVHKSKLFTKDPVPAICTGTYPCTLAMASLLDKMESDWVKMVDSRSNSKRCKNSQTMSKKDNPTIDY</sequence>
<protein>
    <submittedName>
        <fullName evidence="2 3">Uncharacterized protein</fullName>
    </submittedName>
</protein>